<evidence type="ECO:0000256" key="11">
    <source>
        <dbReference type="PROSITE-ProRule" id="PRU01032"/>
    </source>
</evidence>
<dbReference type="GO" id="GO:0005576">
    <property type="term" value="C:extracellular region"/>
    <property type="evidence" value="ECO:0007669"/>
    <property type="project" value="UniProtKB-SubCell"/>
</dbReference>
<keyword evidence="5 11" id="KW-0645">Protease</keyword>
<feature type="domain" description="Peptidase S53" evidence="13">
    <location>
        <begin position="204"/>
        <end position="570"/>
    </location>
</feature>
<dbReference type="PROSITE" id="PS00138">
    <property type="entry name" value="SUBTILASE_SER"/>
    <property type="match status" value="1"/>
</dbReference>
<evidence type="ECO:0000256" key="6">
    <source>
        <dbReference type="ARBA" id="ARBA00022723"/>
    </source>
</evidence>
<dbReference type="Pfam" id="PF00082">
    <property type="entry name" value="Peptidase_S8"/>
    <property type="match status" value="1"/>
</dbReference>
<name>A0AAD7B795_9AGAR</name>
<dbReference type="CDD" id="cd11377">
    <property type="entry name" value="Pro-peptidase_S53"/>
    <property type="match status" value="1"/>
</dbReference>
<dbReference type="PANTHER" id="PTHR14218:SF15">
    <property type="entry name" value="TRIPEPTIDYL-PEPTIDASE 1"/>
    <property type="match status" value="1"/>
</dbReference>
<protein>
    <recommendedName>
        <fullName evidence="4">tripeptidyl-peptidase II</fullName>
        <ecNumber evidence="4">3.4.14.10</ecNumber>
    </recommendedName>
</protein>
<proteinExistence type="predicted"/>
<dbReference type="AlphaFoldDB" id="A0AAD7B795"/>
<evidence type="ECO:0000259" key="13">
    <source>
        <dbReference type="PROSITE" id="PS51695"/>
    </source>
</evidence>
<accession>A0AAD7B795</accession>
<dbReference type="PROSITE" id="PS51695">
    <property type="entry name" value="SEDOLISIN"/>
    <property type="match status" value="1"/>
</dbReference>
<keyword evidence="9 11" id="KW-0106">Calcium</keyword>
<evidence type="ECO:0000256" key="4">
    <source>
        <dbReference type="ARBA" id="ARBA00012462"/>
    </source>
</evidence>
<keyword evidence="7 11" id="KW-0378">Hydrolase</keyword>
<feature type="chain" id="PRO_5042225574" description="tripeptidyl-peptidase II" evidence="12">
    <location>
        <begin position="20"/>
        <end position="570"/>
    </location>
</feature>
<comment type="function">
    <text evidence="2">Secreted tripeptidyl-peptidase which degrades proteins at acidic pHs and is involved in virulence.</text>
</comment>
<evidence type="ECO:0000256" key="10">
    <source>
        <dbReference type="ARBA" id="ARBA00023145"/>
    </source>
</evidence>
<dbReference type="GO" id="GO:0008240">
    <property type="term" value="F:tripeptidyl-peptidase activity"/>
    <property type="evidence" value="ECO:0007669"/>
    <property type="project" value="UniProtKB-EC"/>
</dbReference>
<keyword evidence="8 11" id="KW-0720">Serine protease</keyword>
<dbReference type="InterPro" id="IPR050819">
    <property type="entry name" value="Tripeptidyl-peptidase_I"/>
</dbReference>
<keyword evidence="10" id="KW-0865">Zymogen</keyword>
<dbReference type="Pfam" id="PF09286">
    <property type="entry name" value="Pro-kuma_activ"/>
    <property type="match status" value="1"/>
</dbReference>
<dbReference type="InterPro" id="IPR000209">
    <property type="entry name" value="Peptidase_S8/S53_dom"/>
</dbReference>
<dbReference type="CDD" id="cd04056">
    <property type="entry name" value="Peptidases_S53"/>
    <property type="match status" value="1"/>
</dbReference>
<organism evidence="14 15">
    <name type="scientific">Roridomyces roridus</name>
    <dbReference type="NCBI Taxonomy" id="1738132"/>
    <lineage>
        <taxon>Eukaryota</taxon>
        <taxon>Fungi</taxon>
        <taxon>Dikarya</taxon>
        <taxon>Basidiomycota</taxon>
        <taxon>Agaricomycotina</taxon>
        <taxon>Agaricomycetes</taxon>
        <taxon>Agaricomycetidae</taxon>
        <taxon>Agaricales</taxon>
        <taxon>Marasmiineae</taxon>
        <taxon>Mycenaceae</taxon>
        <taxon>Roridomyces</taxon>
    </lineage>
</organism>
<dbReference type="InterPro" id="IPR036852">
    <property type="entry name" value="Peptidase_S8/S53_dom_sf"/>
</dbReference>
<dbReference type="EMBL" id="JARKIF010000030">
    <property type="protein sequence ID" value="KAJ7612696.1"/>
    <property type="molecule type" value="Genomic_DNA"/>
</dbReference>
<feature type="binding site" evidence="11">
    <location>
        <position position="526"/>
    </location>
    <ligand>
        <name>Ca(2+)</name>
        <dbReference type="ChEBI" id="CHEBI:29108"/>
    </ligand>
</feature>
<dbReference type="InterPro" id="IPR030400">
    <property type="entry name" value="Sedolisin_dom"/>
</dbReference>
<dbReference type="SMART" id="SM00944">
    <property type="entry name" value="Pro-kuma_activ"/>
    <property type="match status" value="1"/>
</dbReference>
<evidence type="ECO:0000256" key="2">
    <source>
        <dbReference type="ARBA" id="ARBA00002451"/>
    </source>
</evidence>
<evidence type="ECO:0000256" key="12">
    <source>
        <dbReference type="SAM" id="SignalP"/>
    </source>
</evidence>
<feature type="binding site" evidence="11">
    <location>
        <position position="550"/>
    </location>
    <ligand>
        <name>Ca(2+)</name>
        <dbReference type="ChEBI" id="CHEBI:29108"/>
    </ligand>
</feature>
<dbReference type="GO" id="GO:0046872">
    <property type="term" value="F:metal ion binding"/>
    <property type="evidence" value="ECO:0007669"/>
    <property type="project" value="UniProtKB-UniRule"/>
</dbReference>
<evidence type="ECO:0000313" key="14">
    <source>
        <dbReference type="EMBL" id="KAJ7612696.1"/>
    </source>
</evidence>
<dbReference type="SUPFAM" id="SSF54897">
    <property type="entry name" value="Protease propeptides/inhibitors"/>
    <property type="match status" value="1"/>
</dbReference>
<dbReference type="InterPro" id="IPR023828">
    <property type="entry name" value="Peptidase_S8_Ser-AS"/>
</dbReference>
<comment type="catalytic activity">
    <reaction evidence="1">
        <text>Release of an N-terminal tripeptide from a polypeptide.</text>
        <dbReference type="EC" id="3.4.14.10"/>
    </reaction>
</comment>
<dbReference type="Gene3D" id="3.40.50.200">
    <property type="entry name" value="Peptidase S8/S53 domain"/>
    <property type="match status" value="1"/>
</dbReference>
<sequence>MTLLRLLVAVLPAICIASAERLVVHERRATAPQGFVNHGAAQPTEMLSLRLALAPNNAAGLDAKLTSISTPGSPEFRKWLSMEEVKSYVEPSAETFSALEIFASANGLEYQIISPNGDWASIQLPVSQANQLFNTQFDIFSHPSMDQTITRTLSVSMPASLVGHVEVIHPTTDFSAVDARLLPGVKSPGKRQASSCDTSNAAGVITPACLQSFYGIPAAPATDSSANHLVVTAYQGEYAQNADLSVFFKQFRTDIPSNTTFNLLSLDGGVNSQGANQAGTEANLDVQYTAGIATGVPVDFLSVGTPSASFTTSLLDTTTYLDGVANPPTVITTSYGGNENSFGLSLATRICDGYKSLGARGISVVFASGDGGVRGGHDTTSVCSVTTFIPVFPASCPYVTSVGSTQGFAPEKAINFTGGGFSNYFPTPDYQTSAVSTFLQTGIPANFGGTFNKSGRGYPDVAVQGWNFGIVDGGETGTVGGTSASSPTFAAIISLINDKLIAAGKPVLGFLNPFLYSTAQNAFNDITIGHNAGFVCSASLVAFDAAVGWDPLTGWGSPKFDDLLAAAMAA</sequence>
<reference evidence="14" key="1">
    <citation type="submission" date="2023-03" db="EMBL/GenBank/DDBJ databases">
        <title>Massive genome expansion in bonnet fungi (Mycena s.s.) driven by repeated elements and novel gene families across ecological guilds.</title>
        <authorList>
            <consortium name="Lawrence Berkeley National Laboratory"/>
            <person name="Harder C.B."/>
            <person name="Miyauchi S."/>
            <person name="Viragh M."/>
            <person name="Kuo A."/>
            <person name="Thoen E."/>
            <person name="Andreopoulos B."/>
            <person name="Lu D."/>
            <person name="Skrede I."/>
            <person name="Drula E."/>
            <person name="Henrissat B."/>
            <person name="Morin E."/>
            <person name="Kohler A."/>
            <person name="Barry K."/>
            <person name="LaButti K."/>
            <person name="Morin E."/>
            <person name="Salamov A."/>
            <person name="Lipzen A."/>
            <person name="Mereny Z."/>
            <person name="Hegedus B."/>
            <person name="Baldrian P."/>
            <person name="Stursova M."/>
            <person name="Weitz H."/>
            <person name="Taylor A."/>
            <person name="Grigoriev I.V."/>
            <person name="Nagy L.G."/>
            <person name="Martin F."/>
            <person name="Kauserud H."/>
        </authorList>
    </citation>
    <scope>NUCLEOTIDE SEQUENCE</scope>
    <source>
        <strain evidence="14">9284</strain>
    </source>
</reference>
<evidence type="ECO:0000256" key="3">
    <source>
        <dbReference type="ARBA" id="ARBA00004239"/>
    </source>
</evidence>
<gene>
    <name evidence="14" type="ORF">FB45DRAFT_803258</name>
</gene>
<feature type="binding site" evidence="11">
    <location>
        <position position="548"/>
    </location>
    <ligand>
        <name>Ca(2+)</name>
        <dbReference type="ChEBI" id="CHEBI:29108"/>
    </ligand>
</feature>
<evidence type="ECO:0000256" key="9">
    <source>
        <dbReference type="ARBA" id="ARBA00022837"/>
    </source>
</evidence>
<feature type="signal peptide" evidence="12">
    <location>
        <begin position="1"/>
        <end position="19"/>
    </location>
</feature>
<dbReference type="PANTHER" id="PTHR14218">
    <property type="entry name" value="PROTEASE S8 TRIPEPTIDYL PEPTIDASE I CLN2"/>
    <property type="match status" value="1"/>
</dbReference>
<evidence type="ECO:0000313" key="15">
    <source>
        <dbReference type="Proteomes" id="UP001221142"/>
    </source>
</evidence>
<evidence type="ECO:0000256" key="1">
    <source>
        <dbReference type="ARBA" id="ARBA00001910"/>
    </source>
</evidence>
<evidence type="ECO:0000256" key="7">
    <source>
        <dbReference type="ARBA" id="ARBA00022801"/>
    </source>
</evidence>
<keyword evidence="6 11" id="KW-0479">Metal-binding</keyword>
<dbReference type="GO" id="GO:0004252">
    <property type="term" value="F:serine-type endopeptidase activity"/>
    <property type="evidence" value="ECO:0007669"/>
    <property type="project" value="UniProtKB-UniRule"/>
</dbReference>
<feature type="active site" description="Charge relay system" evidence="11">
    <location>
        <position position="281"/>
    </location>
</feature>
<dbReference type="EC" id="3.4.14.10" evidence="4"/>
<feature type="binding site" evidence="11">
    <location>
        <position position="525"/>
    </location>
    <ligand>
        <name>Ca(2+)</name>
        <dbReference type="ChEBI" id="CHEBI:29108"/>
    </ligand>
</feature>
<keyword evidence="15" id="KW-1185">Reference proteome</keyword>
<keyword evidence="12" id="KW-0732">Signal</keyword>
<comment type="caution">
    <text evidence="14">The sequence shown here is derived from an EMBL/GenBank/DDBJ whole genome shotgun (WGS) entry which is preliminary data.</text>
</comment>
<evidence type="ECO:0000256" key="8">
    <source>
        <dbReference type="ARBA" id="ARBA00022825"/>
    </source>
</evidence>
<feature type="active site" description="Charge relay system" evidence="11">
    <location>
        <position position="285"/>
    </location>
</feature>
<comment type="cofactor">
    <cofactor evidence="11">
        <name>Ca(2+)</name>
        <dbReference type="ChEBI" id="CHEBI:29108"/>
    </cofactor>
    <text evidence="11">Binds 1 Ca(2+) ion per subunit.</text>
</comment>
<dbReference type="GO" id="GO:0006508">
    <property type="term" value="P:proteolysis"/>
    <property type="evidence" value="ECO:0007669"/>
    <property type="project" value="UniProtKB-KW"/>
</dbReference>
<dbReference type="SUPFAM" id="SSF52743">
    <property type="entry name" value="Subtilisin-like"/>
    <property type="match status" value="1"/>
</dbReference>
<dbReference type="InterPro" id="IPR015366">
    <property type="entry name" value="S53_propep"/>
</dbReference>
<dbReference type="Proteomes" id="UP001221142">
    <property type="component" value="Unassembled WGS sequence"/>
</dbReference>
<evidence type="ECO:0000256" key="5">
    <source>
        <dbReference type="ARBA" id="ARBA00022670"/>
    </source>
</evidence>
<feature type="active site" description="Charge relay system" evidence="11">
    <location>
        <position position="483"/>
    </location>
</feature>
<comment type="subcellular location">
    <subcellularLocation>
        <location evidence="3">Secreted</location>
        <location evidence="3">Extracellular space</location>
    </subcellularLocation>
</comment>